<dbReference type="Gene3D" id="3.40.50.720">
    <property type="entry name" value="NAD(P)-binding Rossmann-like Domain"/>
    <property type="match status" value="2"/>
</dbReference>
<comment type="similarity">
    <text evidence="4">Belongs to the D-isomer specific 2-hydroxyacid dehydrogenase family.</text>
</comment>
<reference evidence="7 8" key="1">
    <citation type="submission" date="2020-05" db="EMBL/GenBank/DDBJ databases">
        <title>Draft Genome Sequence of Ochrobactrum soli Isolated from Stable Fly Gut.</title>
        <authorList>
            <person name="Pileggi M.T."/>
            <person name="Vazhakkala L.J."/>
            <person name="Wong C.N."/>
        </authorList>
    </citation>
    <scope>NUCLEOTIDE SEQUENCE [LARGE SCALE GENOMIC DNA]</scope>
    <source>
        <strain evidence="7 8">MTP-C0764</strain>
    </source>
</reference>
<evidence type="ECO:0000256" key="4">
    <source>
        <dbReference type="RuleBase" id="RU003719"/>
    </source>
</evidence>
<keyword evidence="1" id="KW-0521">NADP</keyword>
<protein>
    <submittedName>
        <fullName evidence="7">2-hydroxyacid dehydrogenase</fullName>
    </submittedName>
</protein>
<dbReference type="InterPro" id="IPR050223">
    <property type="entry name" value="D-isomer_2-hydroxyacid_DH"/>
</dbReference>
<name>A0A849KLU8_9HYPH</name>
<dbReference type="Pfam" id="PF00389">
    <property type="entry name" value="2-Hacid_dh"/>
    <property type="match status" value="1"/>
</dbReference>
<evidence type="ECO:0000256" key="2">
    <source>
        <dbReference type="ARBA" id="ARBA00023002"/>
    </source>
</evidence>
<sequence>MRFDTKPVKVLVPGPLNQRALDRIDKHFTMLRLPDLDNPVDPEVAASVRGIGAIIPISAAQMDMFPNLEIIAHFGVGYDSVDARHAASRGVMVTNTPGVLTEDVADLAIGLLLNAVRELPRAEQWLRQGKWSSVGTYPLTRLTLRGRKAGIFGMGRVGLAVAKRLEAFGLSIEYHNRNPVPDAPFKYHATLLDLASSVDTLISVVPSTPQTAKSVNAEVLKALGPEGVFVNIGRGATVDQDALIAALADGSIASAGLDVFANEPNVPQDLVDLPNATLVPHVGSATEYTRGAMADLCADNLISWFGEGKPVTGVPETSHLQAKPPV</sequence>
<keyword evidence="2 4" id="KW-0560">Oxidoreductase</keyword>
<dbReference type="CDD" id="cd12156">
    <property type="entry name" value="HPPR"/>
    <property type="match status" value="1"/>
</dbReference>
<dbReference type="Pfam" id="PF02826">
    <property type="entry name" value="2-Hacid_dh_C"/>
    <property type="match status" value="1"/>
</dbReference>
<dbReference type="PANTHER" id="PTHR10996:SF178">
    <property type="entry name" value="2-HYDROXYACID DEHYDROGENASE YGL185C-RELATED"/>
    <property type="match status" value="1"/>
</dbReference>
<dbReference type="GO" id="GO:0016618">
    <property type="term" value="F:hydroxypyruvate reductase [NAD(P)H] activity"/>
    <property type="evidence" value="ECO:0007669"/>
    <property type="project" value="TreeGrafter"/>
</dbReference>
<accession>A0A849KLU8</accession>
<feature type="domain" description="D-isomer specific 2-hydroxyacid dehydrogenase catalytic" evidence="5">
    <location>
        <begin position="51"/>
        <end position="310"/>
    </location>
</feature>
<dbReference type="Proteomes" id="UP000574931">
    <property type="component" value="Unassembled WGS sequence"/>
</dbReference>
<keyword evidence="3" id="KW-0520">NAD</keyword>
<dbReference type="EMBL" id="JABFCY010000016">
    <property type="protein sequence ID" value="NNU62815.1"/>
    <property type="molecule type" value="Genomic_DNA"/>
</dbReference>
<evidence type="ECO:0000259" key="6">
    <source>
        <dbReference type="Pfam" id="PF02826"/>
    </source>
</evidence>
<evidence type="ECO:0000259" key="5">
    <source>
        <dbReference type="Pfam" id="PF00389"/>
    </source>
</evidence>
<dbReference type="InterPro" id="IPR006139">
    <property type="entry name" value="D-isomer_2_OHA_DH_cat_dom"/>
</dbReference>
<dbReference type="GO" id="GO:0030267">
    <property type="term" value="F:glyoxylate reductase (NADPH) activity"/>
    <property type="evidence" value="ECO:0007669"/>
    <property type="project" value="TreeGrafter"/>
</dbReference>
<dbReference type="RefSeq" id="WP_171319134.1">
    <property type="nucleotide sequence ID" value="NZ_JABFCY010000016.1"/>
</dbReference>
<dbReference type="GO" id="GO:0005829">
    <property type="term" value="C:cytosol"/>
    <property type="evidence" value="ECO:0007669"/>
    <property type="project" value="TreeGrafter"/>
</dbReference>
<dbReference type="PROSITE" id="PS00065">
    <property type="entry name" value="D_2_HYDROXYACID_DH_1"/>
    <property type="match status" value="1"/>
</dbReference>
<dbReference type="SUPFAM" id="SSF51735">
    <property type="entry name" value="NAD(P)-binding Rossmann-fold domains"/>
    <property type="match status" value="1"/>
</dbReference>
<dbReference type="GO" id="GO:0051287">
    <property type="term" value="F:NAD binding"/>
    <property type="evidence" value="ECO:0007669"/>
    <property type="project" value="InterPro"/>
</dbReference>
<dbReference type="InterPro" id="IPR029752">
    <property type="entry name" value="D-isomer_DH_CS1"/>
</dbReference>
<evidence type="ECO:0000256" key="3">
    <source>
        <dbReference type="ARBA" id="ARBA00023027"/>
    </source>
</evidence>
<dbReference type="AlphaFoldDB" id="A0A849KLU8"/>
<evidence type="ECO:0000313" key="8">
    <source>
        <dbReference type="Proteomes" id="UP000574931"/>
    </source>
</evidence>
<comment type="caution">
    <text evidence="7">The sequence shown here is derived from an EMBL/GenBank/DDBJ whole genome shotgun (WGS) entry which is preliminary data.</text>
</comment>
<dbReference type="FunFam" id="3.40.50.720:FF:000213">
    <property type="entry name" value="Putative 2-hydroxyacid dehydrogenase"/>
    <property type="match status" value="1"/>
</dbReference>
<dbReference type="InterPro" id="IPR006140">
    <property type="entry name" value="D-isomer_DH_NAD-bd"/>
</dbReference>
<proteinExistence type="inferred from homology"/>
<dbReference type="InterPro" id="IPR036291">
    <property type="entry name" value="NAD(P)-bd_dom_sf"/>
</dbReference>
<evidence type="ECO:0000256" key="1">
    <source>
        <dbReference type="ARBA" id="ARBA00022857"/>
    </source>
</evidence>
<keyword evidence="8" id="KW-1185">Reference proteome</keyword>
<gene>
    <name evidence="7" type="ORF">HKX02_21485</name>
</gene>
<dbReference type="SUPFAM" id="SSF52283">
    <property type="entry name" value="Formate/glycerate dehydrogenase catalytic domain-like"/>
    <property type="match status" value="1"/>
</dbReference>
<dbReference type="PANTHER" id="PTHR10996">
    <property type="entry name" value="2-HYDROXYACID DEHYDROGENASE-RELATED"/>
    <property type="match status" value="1"/>
</dbReference>
<evidence type="ECO:0000313" key="7">
    <source>
        <dbReference type="EMBL" id="NNU62815.1"/>
    </source>
</evidence>
<organism evidence="7 8">
    <name type="scientific">Ochrobactrum soli</name>
    <dbReference type="NCBI Taxonomy" id="2448455"/>
    <lineage>
        <taxon>Bacteria</taxon>
        <taxon>Pseudomonadati</taxon>
        <taxon>Pseudomonadota</taxon>
        <taxon>Alphaproteobacteria</taxon>
        <taxon>Hyphomicrobiales</taxon>
        <taxon>Brucellaceae</taxon>
        <taxon>Brucella/Ochrobactrum group</taxon>
        <taxon>Ochrobactrum</taxon>
    </lineage>
</organism>
<feature type="domain" description="D-isomer specific 2-hydroxyacid dehydrogenase NAD-binding" evidence="6">
    <location>
        <begin position="109"/>
        <end position="283"/>
    </location>
</feature>